<sequence length="279" mass="31383">MPIPRKRHVFYVSDGTGVTAEMLGESLLAQFPDLDYEVVRAPFVDSPQKAGELVSKIERVLQGSGSRPVVFTTLVKPEVLAVIQNGPGLVMDLFGAFIDPLEREFGMESTHTVGRYHGMRDTHSYHRRIEAINFALAHDDGITQDHTLAEADIILVGVSRSGKTPTSLYLAMTYAIKAANYPLIPEDLERMRLPQALRPHRAKLFGLTIAPERLAQIRAERRPNSAYADLANCRREIELALELMRREGIPWLDTTTKSIEEIAAVVMLHLEKIRRYQDL</sequence>
<dbReference type="GO" id="GO:0043531">
    <property type="term" value="F:ADP binding"/>
    <property type="evidence" value="ECO:0007669"/>
    <property type="project" value="UniProtKB-UniRule"/>
</dbReference>
<feature type="binding site" evidence="5">
    <location>
        <begin position="157"/>
        <end position="164"/>
    </location>
    <ligand>
        <name>ADP</name>
        <dbReference type="ChEBI" id="CHEBI:456216"/>
    </ligand>
</feature>
<evidence type="ECO:0000256" key="3">
    <source>
        <dbReference type="ARBA" id="ARBA00022741"/>
    </source>
</evidence>
<dbReference type="PANTHER" id="PTHR31756:SF3">
    <property type="entry name" value="PYRUVATE, PHOSPHATE DIKINASE REGULATORY PROTEIN 1, CHLOROPLASTIC"/>
    <property type="match status" value="1"/>
</dbReference>
<comment type="similarity">
    <text evidence="5">Belongs to the pyruvate, phosphate/water dikinase regulatory protein family. PSRP subfamily.</text>
</comment>
<dbReference type="GO" id="GO:0016776">
    <property type="term" value="F:phosphotransferase activity, phosphate group as acceptor"/>
    <property type="evidence" value="ECO:0007669"/>
    <property type="project" value="UniProtKB-UniRule"/>
</dbReference>
<dbReference type="EC" id="2.7.11.33" evidence="5"/>
<dbReference type="PANTHER" id="PTHR31756">
    <property type="entry name" value="PYRUVATE, PHOSPHATE DIKINASE REGULATORY PROTEIN 1, CHLOROPLASTIC"/>
    <property type="match status" value="1"/>
</dbReference>
<keyword evidence="2 5" id="KW-0808">Transferase</keyword>
<dbReference type="HAMAP" id="MF_01062">
    <property type="entry name" value="PSRP"/>
    <property type="match status" value="1"/>
</dbReference>
<organism evidence="6">
    <name type="scientific">uncultured beta proteobacterium</name>
    <dbReference type="NCBI Taxonomy" id="86027"/>
    <lineage>
        <taxon>Bacteria</taxon>
        <taxon>Pseudomonadati</taxon>
        <taxon>Pseudomonadota</taxon>
        <taxon>Betaproteobacteria</taxon>
        <taxon>environmental samples</taxon>
    </lineage>
</organism>
<protein>
    <recommendedName>
        <fullName evidence="5">Putative phosphoenolpyruvate synthase regulatory protein</fullName>
        <shortName evidence="5">PEP synthase regulatory protein</shortName>
        <shortName evidence="5">PSRP</shortName>
        <ecNumber evidence="5">2.7.11.33</ecNumber>
        <ecNumber evidence="5">2.7.4.28</ecNumber>
    </recommendedName>
    <alternativeName>
        <fullName evidence="5">Pyruvate, water dikinase regulatory protein</fullName>
    </alternativeName>
</protein>
<accession>H5SF07</accession>
<evidence type="ECO:0000313" key="6">
    <source>
        <dbReference type="EMBL" id="BAL54743.1"/>
    </source>
</evidence>
<keyword evidence="3 5" id="KW-0547">Nucleotide-binding</keyword>
<evidence type="ECO:0000256" key="4">
    <source>
        <dbReference type="ARBA" id="ARBA00022777"/>
    </source>
</evidence>
<reference evidence="6" key="1">
    <citation type="journal article" date="2005" name="Environ. Microbiol.">
        <title>Genetic and functional properties of uncultivated thermophilic crenarchaeotes from a subsurface gold mine as revealed by analysis of genome fragments.</title>
        <authorList>
            <person name="Nunoura T."/>
            <person name="Hirayama H."/>
            <person name="Takami H."/>
            <person name="Oida H."/>
            <person name="Nishi S."/>
            <person name="Shimamura S."/>
            <person name="Suzuki Y."/>
            <person name="Inagaki F."/>
            <person name="Takai K."/>
            <person name="Nealson K.H."/>
            <person name="Horikoshi K."/>
        </authorList>
    </citation>
    <scope>NUCLEOTIDE SEQUENCE</scope>
</reference>
<comment type="catalytic activity">
    <reaction evidence="5">
        <text>[pyruvate, water dikinase]-phosphate + phosphate + H(+) = [pyruvate, water dikinase] + diphosphate</text>
        <dbReference type="Rhea" id="RHEA:48580"/>
        <dbReference type="Rhea" id="RHEA-COMP:11425"/>
        <dbReference type="Rhea" id="RHEA-COMP:11426"/>
        <dbReference type="ChEBI" id="CHEBI:15378"/>
        <dbReference type="ChEBI" id="CHEBI:33019"/>
        <dbReference type="ChEBI" id="CHEBI:43176"/>
        <dbReference type="ChEBI" id="CHEBI:43474"/>
        <dbReference type="ChEBI" id="CHEBI:68546"/>
        <dbReference type="EC" id="2.7.4.28"/>
    </reaction>
</comment>
<proteinExistence type="inferred from homology"/>
<name>H5SF07_9PROT</name>
<dbReference type="Pfam" id="PF03618">
    <property type="entry name" value="Kinase-PPPase"/>
    <property type="match status" value="1"/>
</dbReference>
<evidence type="ECO:0000256" key="5">
    <source>
        <dbReference type="HAMAP-Rule" id="MF_01062"/>
    </source>
</evidence>
<keyword evidence="1 5" id="KW-0723">Serine/threonine-protein kinase</keyword>
<comment type="catalytic activity">
    <reaction evidence="5">
        <text>[pyruvate, water dikinase] + ADP = [pyruvate, water dikinase]-phosphate + AMP + H(+)</text>
        <dbReference type="Rhea" id="RHEA:46020"/>
        <dbReference type="Rhea" id="RHEA-COMP:11425"/>
        <dbReference type="Rhea" id="RHEA-COMP:11426"/>
        <dbReference type="ChEBI" id="CHEBI:15378"/>
        <dbReference type="ChEBI" id="CHEBI:43176"/>
        <dbReference type="ChEBI" id="CHEBI:68546"/>
        <dbReference type="ChEBI" id="CHEBI:456215"/>
        <dbReference type="ChEBI" id="CHEBI:456216"/>
        <dbReference type="EC" id="2.7.11.33"/>
    </reaction>
</comment>
<dbReference type="NCBIfam" id="NF003742">
    <property type="entry name" value="PRK05339.1"/>
    <property type="match status" value="1"/>
</dbReference>
<dbReference type="AlphaFoldDB" id="H5SF07"/>
<dbReference type="InterPro" id="IPR026530">
    <property type="entry name" value="PSRP"/>
</dbReference>
<dbReference type="GO" id="GO:0005524">
    <property type="term" value="F:ATP binding"/>
    <property type="evidence" value="ECO:0007669"/>
    <property type="project" value="InterPro"/>
</dbReference>
<reference evidence="6" key="2">
    <citation type="journal article" date="2012" name="PLoS ONE">
        <title>A Deeply Branching Thermophilic Bacterium with an Ancient Acetyl-CoA Pathway Dominates a Subsurface Ecosystem.</title>
        <authorList>
            <person name="Takami H."/>
            <person name="Noguchi H."/>
            <person name="Takaki Y."/>
            <person name="Uchiyama I."/>
            <person name="Toyoda A."/>
            <person name="Nishi S."/>
            <person name="Chee G.-J."/>
            <person name="Arai W."/>
            <person name="Nunoura T."/>
            <person name="Itoh T."/>
            <person name="Hattori M."/>
            <person name="Takai K."/>
        </authorList>
    </citation>
    <scope>NUCLEOTIDE SEQUENCE</scope>
</reference>
<dbReference type="InterPro" id="IPR005177">
    <property type="entry name" value="Kinase-pyrophosphorylase"/>
</dbReference>
<evidence type="ECO:0000256" key="1">
    <source>
        <dbReference type="ARBA" id="ARBA00022527"/>
    </source>
</evidence>
<dbReference type="GO" id="GO:0004674">
    <property type="term" value="F:protein serine/threonine kinase activity"/>
    <property type="evidence" value="ECO:0007669"/>
    <property type="project" value="UniProtKB-UniRule"/>
</dbReference>
<gene>
    <name evidence="6" type="ORF">HGMM_F18H05C35</name>
</gene>
<keyword evidence="4 5" id="KW-0418">Kinase</keyword>
<dbReference type="EMBL" id="AP011698">
    <property type="protein sequence ID" value="BAL54743.1"/>
    <property type="molecule type" value="Genomic_DNA"/>
</dbReference>
<dbReference type="EC" id="2.7.4.28" evidence="5"/>
<evidence type="ECO:0000256" key="2">
    <source>
        <dbReference type="ARBA" id="ARBA00022679"/>
    </source>
</evidence>
<comment type="function">
    <text evidence="5">Bifunctional serine/threonine kinase and phosphorylase involved in the regulation of the phosphoenolpyruvate synthase (PEPS) by catalyzing its phosphorylation/dephosphorylation.</text>
</comment>